<feature type="transmembrane region" description="Helical" evidence="9">
    <location>
        <begin position="79"/>
        <end position="96"/>
    </location>
</feature>
<keyword evidence="7 9" id="KW-0472">Membrane</keyword>
<evidence type="ECO:0000256" key="4">
    <source>
        <dbReference type="ARBA" id="ARBA00022801"/>
    </source>
</evidence>
<name>A0AAW0Z1P8_9TREE</name>
<feature type="transmembrane region" description="Helical" evidence="9">
    <location>
        <begin position="108"/>
        <end position="132"/>
    </location>
</feature>
<dbReference type="GO" id="GO:0098554">
    <property type="term" value="C:cytoplasmic side of endoplasmic reticulum membrane"/>
    <property type="evidence" value="ECO:0007669"/>
    <property type="project" value="TreeGrafter"/>
</dbReference>
<dbReference type="PANTHER" id="PTHR12174:SF23">
    <property type="entry name" value="MINOR HISTOCOMPATIBILITY ANTIGEN H13"/>
    <property type="match status" value="1"/>
</dbReference>
<evidence type="ECO:0000256" key="7">
    <source>
        <dbReference type="ARBA" id="ARBA00023136"/>
    </source>
</evidence>
<keyword evidence="4" id="KW-0378">Hydrolase</keyword>
<evidence type="ECO:0000256" key="3">
    <source>
        <dbReference type="ARBA" id="ARBA00022692"/>
    </source>
</evidence>
<proteinExistence type="inferred from homology"/>
<dbReference type="GO" id="GO:0006465">
    <property type="term" value="P:signal peptide processing"/>
    <property type="evidence" value="ECO:0007669"/>
    <property type="project" value="TreeGrafter"/>
</dbReference>
<feature type="transmembrane region" description="Helical" evidence="9">
    <location>
        <begin position="257"/>
        <end position="280"/>
    </location>
</feature>
<sequence>MPRDSDLYASYLALGLQALIPIALGSFKSLKTPANTLRKLRAARRDKLALDLSYCDHVDFDDEEDAENLEETLTWADSLMFPVLGSVALLGLWAILKYVGKKWINLILGVYFSGAGIFAVQSTFSTLINLALRALSIKSKTYHIRISAGIRQIFHLPFTLPSLVLLPFSMILPALYIPLGRPYILSNVLALCLSTATLALLKLDSFLTAFSLLGLLLIYDIFWVFATPVMVTVAKGIDAPIKILSPKTSPFSHPTDFAMLGLGDIVVPGLVIALCLRYDFARHVRSHPKEDVTTRSKFSKPYFVAGIISYIIGLGTTMVVMHWTRRAQPALLYLSPACTIGPLLLALARGEIKDLWSFNDAPSEDDESDEKKNILDDTIEPPSEVAQQARTAATKESDSTPVESGSGGGTGGARIALDEDDSWMEGGVVGGGGDDGGKPRKRKGGKRK</sequence>
<feature type="transmembrane region" description="Helical" evidence="9">
    <location>
        <begin position="330"/>
        <end position="348"/>
    </location>
</feature>
<gene>
    <name evidence="10" type="ORF">IAR55_002521</name>
</gene>
<evidence type="ECO:0000256" key="5">
    <source>
        <dbReference type="ARBA" id="ARBA00022824"/>
    </source>
</evidence>
<evidence type="ECO:0000256" key="1">
    <source>
        <dbReference type="ARBA" id="ARBA00004477"/>
    </source>
</evidence>
<dbReference type="InterPro" id="IPR007369">
    <property type="entry name" value="Peptidase_A22B_SPP"/>
</dbReference>
<dbReference type="PANTHER" id="PTHR12174">
    <property type="entry name" value="SIGNAL PEPTIDE PEPTIDASE"/>
    <property type="match status" value="1"/>
</dbReference>
<evidence type="ECO:0000256" key="9">
    <source>
        <dbReference type="SAM" id="Phobius"/>
    </source>
</evidence>
<evidence type="ECO:0008006" key="12">
    <source>
        <dbReference type="Google" id="ProtNLM"/>
    </source>
</evidence>
<dbReference type="KEGG" id="kne:92179779"/>
<evidence type="ECO:0000256" key="8">
    <source>
        <dbReference type="SAM" id="MobiDB-lite"/>
    </source>
</evidence>
<accession>A0AAW0Z1P8</accession>
<evidence type="ECO:0000313" key="10">
    <source>
        <dbReference type="EMBL" id="KAK8861698.1"/>
    </source>
</evidence>
<keyword evidence="5" id="KW-0256">Endoplasmic reticulum</keyword>
<evidence type="ECO:0000313" key="11">
    <source>
        <dbReference type="Proteomes" id="UP001388673"/>
    </source>
</evidence>
<reference evidence="10 11" key="1">
    <citation type="journal article" date="2024" name="bioRxiv">
        <title>Comparative genomics of Cryptococcus and Kwoniella reveals pathogenesis evolution and contrasting karyotype dynamics via intercentromeric recombination or chromosome fusion.</title>
        <authorList>
            <person name="Coelho M.A."/>
            <person name="David-Palma M."/>
            <person name="Shea T."/>
            <person name="Bowers K."/>
            <person name="McGinley-Smith S."/>
            <person name="Mohammad A.W."/>
            <person name="Gnirke A."/>
            <person name="Yurkov A.M."/>
            <person name="Nowrousian M."/>
            <person name="Sun S."/>
            <person name="Cuomo C.A."/>
            <person name="Heitman J."/>
        </authorList>
    </citation>
    <scope>NUCLEOTIDE SEQUENCE [LARGE SCALE GENOMIC DNA]</scope>
    <source>
        <strain evidence="10 11">CBS 13917</strain>
    </source>
</reference>
<feature type="compositionally biased region" description="Basic residues" evidence="8">
    <location>
        <begin position="439"/>
        <end position="448"/>
    </location>
</feature>
<keyword evidence="11" id="KW-1185">Reference proteome</keyword>
<comment type="similarity">
    <text evidence="2">Belongs to the peptidase A22B family.</text>
</comment>
<keyword evidence="6 9" id="KW-1133">Transmembrane helix</keyword>
<dbReference type="AlphaFoldDB" id="A0AAW0Z1P8"/>
<feature type="transmembrane region" description="Helical" evidence="9">
    <location>
        <begin position="12"/>
        <end position="30"/>
    </location>
</feature>
<feature type="region of interest" description="Disordered" evidence="8">
    <location>
        <begin position="376"/>
        <end position="448"/>
    </location>
</feature>
<evidence type="ECO:0000256" key="2">
    <source>
        <dbReference type="ARBA" id="ARBA00006859"/>
    </source>
</evidence>
<dbReference type="GO" id="GO:0098553">
    <property type="term" value="C:lumenal side of endoplasmic reticulum membrane"/>
    <property type="evidence" value="ECO:0007669"/>
    <property type="project" value="TreeGrafter"/>
</dbReference>
<dbReference type="GeneID" id="92179779"/>
<dbReference type="GO" id="GO:0033619">
    <property type="term" value="P:membrane protein proteolysis"/>
    <property type="evidence" value="ECO:0007669"/>
    <property type="project" value="TreeGrafter"/>
</dbReference>
<dbReference type="Pfam" id="PF04258">
    <property type="entry name" value="Peptidase_A22B"/>
    <property type="match status" value="1"/>
</dbReference>
<feature type="transmembrane region" description="Helical" evidence="9">
    <location>
        <begin position="213"/>
        <end position="237"/>
    </location>
</feature>
<feature type="transmembrane region" description="Helical" evidence="9">
    <location>
        <begin position="301"/>
        <end position="324"/>
    </location>
</feature>
<dbReference type="SMART" id="SM00730">
    <property type="entry name" value="PSN"/>
    <property type="match status" value="1"/>
</dbReference>
<organism evidence="10 11">
    <name type="scientific">Kwoniella newhampshirensis</name>
    <dbReference type="NCBI Taxonomy" id="1651941"/>
    <lineage>
        <taxon>Eukaryota</taxon>
        <taxon>Fungi</taxon>
        <taxon>Dikarya</taxon>
        <taxon>Basidiomycota</taxon>
        <taxon>Agaricomycotina</taxon>
        <taxon>Tremellomycetes</taxon>
        <taxon>Tremellales</taxon>
        <taxon>Cryptococcaceae</taxon>
        <taxon>Kwoniella</taxon>
    </lineage>
</organism>
<dbReference type="RefSeq" id="XP_066804323.1">
    <property type="nucleotide sequence ID" value="XM_066945634.1"/>
</dbReference>
<dbReference type="GO" id="GO:0042500">
    <property type="term" value="F:aspartic endopeptidase activity, intramembrane cleaving"/>
    <property type="evidence" value="ECO:0007669"/>
    <property type="project" value="InterPro"/>
</dbReference>
<protein>
    <recommendedName>
        <fullName evidence="12">Minor histocompatibility antigen H13</fullName>
    </recommendedName>
</protein>
<dbReference type="InterPro" id="IPR006639">
    <property type="entry name" value="Preselin/SPP"/>
</dbReference>
<dbReference type="Proteomes" id="UP001388673">
    <property type="component" value="Unassembled WGS sequence"/>
</dbReference>
<feature type="transmembrane region" description="Helical" evidence="9">
    <location>
        <begin position="153"/>
        <end position="177"/>
    </location>
</feature>
<comment type="subcellular location">
    <subcellularLocation>
        <location evidence="1">Endoplasmic reticulum membrane</location>
        <topology evidence="1">Multi-pass membrane protein</topology>
    </subcellularLocation>
</comment>
<keyword evidence="3 9" id="KW-0812">Transmembrane</keyword>
<comment type="caution">
    <text evidence="10">The sequence shown here is derived from an EMBL/GenBank/DDBJ whole genome shotgun (WGS) entry which is preliminary data.</text>
</comment>
<dbReference type="EMBL" id="JBCAWK010000004">
    <property type="protein sequence ID" value="KAK8861698.1"/>
    <property type="molecule type" value="Genomic_DNA"/>
</dbReference>
<evidence type="ECO:0000256" key="6">
    <source>
        <dbReference type="ARBA" id="ARBA00022989"/>
    </source>
</evidence>